<evidence type="ECO:0000256" key="3">
    <source>
        <dbReference type="ARBA" id="ARBA00022801"/>
    </source>
</evidence>
<keyword evidence="2" id="KW-0645">Protease</keyword>
<keyword evidence="4" id="KW-0788">Thiol protease</keyword>
<evidence type="ECO:0000313" key="7">
    <source>
        <dbReference type="EMBL" id="WWD84785.1"/>
    </source>
</evidence>
<dbReference type="PROSITE" id="PS51935">
    <property type="entry name" value="NLPC_P60"/>
    <property type="match status" value="1"/>
</dbReference>
<evidence type="ECO:0000313" key="8">
    <source>
        <dbReference type="Proteomes" id="UP001348492"/>
    </source>
</evidence>
<evidence type="ECO:0000256" key="4">
    <source>
        <dbReference type="ARBA" id="ARBA00022807"/>
    </source>
</evidence>
<comment type="similarity">
    <text evidence="1">Belongs to the peptidase C40 family.</text>
</comment>
<dbReference type="RefSeq" id="WP_018591433.1">
    <property type="nucleotide sequence ID" value="NZ_CP117523.1"/>
</dbReference>
<sequence length="273" mass="30483">MSLSINNKMKIVNVENLNFRKGPSTNYEIIQSLHKNTQVEVVPQSDGWTLVRCKGVLGFVSSKYLSDKTVQVVEKVKKYVNVSVLNFRSGSSTKSSIIGTIFKGSEVEVISTSEGWSKIKYNAKEGYVASSYLSNKISDINEIIISVNSEKIVEYAKTLLGKKYVWADEGHNTFDCSGFTWYVYKNVAKISLPRSSKEQGVYGTYINKKDLQPGDLVFFDTVGAMDNVISHAGIYLGNNQFIHASSSQGKVVISQLDSDYYSKVFVNGRRVLR</sequence>
<accession>A0ABZ2EZG9</accession>
<name>A0ABZ2EZG9_9FIRM</name>
<dbReference type="PROSITE" id="PS51781">
    <property type="entry name" value="SH3B"/>
    <property type="match status" value="2"/>
</dbReference>
<dbReference type="Gene3D" id="2.30.30.40">
    <property type="entry name" value="SH3 Domains"/>
    <property type="match status" value="2"/>
</dbReference>
<feature type="domain" description="NlpC/P60" evidence="6">
    <location>
        <begin position="146"/>
        <end position="272"/>
    </location>
</feature>
<dbReference type="EMBL" id="CP117523">
    <property type="protein sequence ID" value="WWD84785.1"/>
    <property type="molecule type" value="Genomic_DNA"/>
</dbReference>
<feature type="domain" description="SH3b" evidence="5">
    <location>
        <begin position="75"/>
        <end position="137"/>
    </location>
</feature>
<evidence type="ECO:0000256" key="2">
    <source>
        <dbReference type="ARBA" id="ARBA00022670"/>
    </source>
</evidence>
<dbReference type="SMART" id="SM00287">
    <property type="entry name" value="SH3b"/>
    <property type="match status" value="2"/>
</dbReference>
<keyword evidence="8" id="KW-1185">Reference proteome</keyword>
<dbReference type="InterPro" id="IPR003646">
    <property type="entry name" value="SH3-like_bac-type"/>
</dbReference>
<proteinExistence type="inferred from homology"/>
<dbReference type="Gene3D" id="3.90.1720.10">
    <property type="entry name" value="endopeptidase domain like (from Nostoc punctiforme)"/>
    <property type="match status" value="1"/>
</dbReference>
<evidence type="ECO:0000259" key="5">
    <source>
        <dbReference type="PROSITE" id="PS51781"/>
    </source>
</evidence>
<evidence type="ECO:0000259" key="6">
    <source>
        <dbReference type="PROSITE" id="PS51935"/>
    </source>
</evidence>
<dbReference type="InterPro" id="IPR051202">
    <property type="entry name" value="Peptidase_C40"/>
</dbReference>
<evidence type="ECO:0000256" key="1">
    <source>
        <dbReference type="ARBA" id="ARBA00007074"/>
    </source>
</evidence>
<dbReference type="Pfam" id="PF00877">
    <property type="entry name" value="NLPC_P60"/>
    <property type="match status" value="1"/>
</dbReference>
<dbReference type="PANTHER" id="PTHR47053">
    <property type="entry name" value="MUREIN DD-ENDOPEPTIDASE MEPH-RELATED"/>
    <property type="match status" value="1"/>
</dbReference>
<dbReference type="Pfam" id="PF08239">
    <property type="entry name" value="SH3_3"/>
    <property type="match status" value="2"/>
</dbReference>
<reference evidence="7 8" key="1">
    <citation type="journal article" date="2023" name="PLoS ONE">
        <title>Genome-based metabolic and phylogenomic analysis of three Terrisporobacter species.</title>
        <authorList>
            <person name="Boer T."/>
            <person name="Bengelsdorf F.R."/>
            <person name="Bomeke M."/>
            <person name="Daniel R."/>
            <person name="Poehlein A."/>
        </authorList>
    </citation>
    <scope>NUCLEOTIDE SEQUENCE [LARGE SCALE GENOMIC DNA]</scope>
    <source>
        <strain evidence="7 8">DSM 1288</strain>
    </source>
</reference>
<gene>
    <name evidence="7" type="ORF">TEGL_32290</name>
</gene>
<dbReference type="InterPro" id="IPR038765">
    <property type="entry name" value="Papain-like_cys_pep_sf"/>
</dbReference>
<dbReference type="InterPro" id="IPR000064">
    <property type="entry name" value="NLP_P60_dom"/>
</dbReference>
<feature type="domain" description="SH3b" evidence="5">
    <location>
        <begin position="7"/>
        <end position="69"/>
    </location>
</feature>
<keyword evidence="3" id="KW-0378">Hydrolase</keyword>
<organism evidence="7 8">
    <name type="scientific">Terrisporobacter glycolicus ATCC 14880 = DSM 1288</name>
    <dbReference type="NCBI Taxonomy" id="1121315"/>
    <lineage>
        <taxon>Bacteria</taxon>
        <taxon>Bacillati</taxon>
        <taxon>Bacillota</taxon>
        <taxon>Clostridia</taxon>
        <taxon>Peptostreptococcales</taxon>
        <taxon>Peptostreptococcaceae</taxon>
        <taxon>Terrisporobacter</taxon>
    </lineage>
</organism>
<protein>
    <submittedName>
        <fullName evidence="7">Uncharacterized protein</fullName>
    </submittedName>
</protein>
<dbReference type="PANTHER" id="PTHR47053:SF1">
    <property type="entry name" value="MUREIN DD-ENDOPEPTIDASE MEPH-RELATED"/>
    <property type="match status" value="1"/>
</dbReference>
<dbReference type="Proteomes" id="UP001348492">
    <property type="component" value="Chromosome"/>
</dbReference>
<dbReference type="SUPFAM" id="SSF54001">
    <property type="entry name" value="Cysteine proteinases"/>
    <property type="match status" value="1"/>
</dbReference>